<protein>
    <recommendedName>
        <fullName evidence="4">Amino acid transporter transmembrane domain-containing protein</fullName>
    </recommendedName>
</protein>
<feature type="transmembrane region" description="Helical" evidence="1">
    <location>
        <begin position="100"/>
        <end position="119"/>
    </location>
</feature>
<dbReference type="Proteomes" id="UP001189429">
    <property type="component" value="Unassembled WGS sequence"/>
</dbReference>
<comment type="caution">
    <text evidence="2">The sequence shown here is derived from an EMBL/GenBank/DDBJ whole genome shotgun (WGS) entry which is preliminary data.</text>
</comment>
<gene>
    <name evidence="2" type="ORF">PCOR1329_LOCUS42436</name>
</gene>
<keyword evidence="1" id="KW-1133">Transmembrane helix</keyword>
<name>A0ABN9TUD8_9DINO</name>
<feature type="transmembrane region" description="Helical" evidence="1">
    <location>
        <begin position="216"/>
        <end position="234"/>
    </location>
</feature>
<keyword evidence="3" id="KW-1185">Reference proteome</keyword>
<reference evidence="2" key="1">
    <citation type="submission" date="2023-10" db="EMBL/GenBank/DDBJ databases">
        <authorList>
            <person name="Chen Y."/>
            <person name="Shah S."/>
            <person name="Dougan E. K."/>
            <person name="Thang M."/>
            <person name="Chan C."/>
        </authorList>
    </citation>
    <scope>NUCLEOTIDE SEQUENCE [LARGE SCALE GENOMIC DNA]</scope>
</reference>
<organism evidence="2 3">
    <name type="scientific">Prorocentrum cordatum</name>
    <dbReference type="NCBI Taxonomy" id="2364126"/>
    <lineage>
        <taxon>Eukaryota</taxon>
        <taxon>Sar</taxon>
        <taxon>Alveolata</taxon>
        <taxon>Dinophyceae</taxon>
        <taxon>Prorocentrales</taxon>
        <taxon>Prorocentraceae</taxon>
        <taxon>Prorocentrum</taxon>
    </lineage>
</organism>
<keyword evidence="1" id="KW-0472">Membrane</keyword>
<evidence type="ECO:0000256" key="1">
    <source>
        <dbReference type="SAM" id="Phobius"/>
    </source>
</evidence>
<evidence type="ECO:0000313" key="2">
    <source>
        <dbReference type="EMBL" id="CAK0849845.1"/>
    </source>
</evidence>
<dbReference type="EMBL" id="CAUYUJ010015097">
    <property type="protein sequence ID" value="CAK0849845.1"/>
    <property type="molecule type" value="Genomic_DNA"/>
</dbReference>
<sequence length="349" mass="38357">MASTEAKPDVAETPLVDHEGPYRDRVFTRTGHYFIIGTMCGLVGGAFTVFVTLYYHMNGFGSDVDWSLNVRGEPFPSGNHYMPASISFSVADTSSAGGKVFLAFMVAYAMMTLASLYPFEYANVFVHEDVSLFPCWAPRTCWPSMNTWRAYVPPLGMLLVAFDHASTVNLYNSAQTAASIFHTGGAVAWLAVPLYIEIYTLEWAKDVKIGRLEKELRTGCVILAVSCAILYGFFGNTSPESFGVCCGDVWRYVTQEDVDMANMNGAYAVVQVDLKLMQYAKFQNFPPPTNQGLYDTASGMGLAWKYVGFLGEAGAGFFFLLNGLVIWYFSSPLSAEANTSMHVANQVAE</sequence>
<keyword evidence="1" id="KW-0812">Transmembrane</keyword>
<evidence type="ECO:0008006" key="4">
    <source>
        <dbReference type="Google" id="ProtNLM"/>
    </source>
</evidence>
<proteinExistence type="predicted"/>
<evidence type="ECO:0000313" key="3">
    <source>
        <dbReference type="Proteomes" id="UP001189429"/>
    </source>
</evidence>
<feature type="transmembrane region" description="Helical" evidence="1">
    <location>
        <begin position="33"/>
        <end position="55"/>
    </location>
</feature>
<accession>A0ABN9TUD8</accession>
<feature type="transmembrane region" description="Helical" evidence="1">
    <location>
        <begin position="306"/>
        <end position="329"/>
    </location>
</feature>
<feature type="transmembrane region" description="Helical" evidence="1">
    <location>
        <begin position="176"/>
        <end position="196"/>
    </location>
</feature>